<dbReference type="OrthoDB" id="10268090at2759"/>
<evidence type="ECO:0000259" key="3">
    <source>
        <dbReference type="Pfam" id="PF03435"/>
    </source>
</evidence>
<dbReference type="RefSeq" id="XP_025361446.1">
    <property type="nucleotide sequence ID" value="XM_025503888.1"/>
</dbReference>
<protein>
    <recommendedName>
        <fullName evidence="3">Saccharopine dehydrogenase NADP binding domain-containing protein</fullName>
    </recommendedName>
</protein>
<gene>
    <name evidence="4" type="ORF">BDZ90DRAFT_193116</name>
</gene>
<keyword evidence="5" id="KW-1185">Reference proteome</keyword>
<feature type="domain" description="Saccharopine dehydrogenase NADP binding" evidence="3">
    <location>
        <begin position="13"/>
        <end position="145"/>
    </location>
</feature>
<keyword evidence="2" id="KW-0472">Membrane</keyword>
<dbReference type="InterPro" id="IPR036291">
    <property type="entry name" value="NAD(P)-bd_dom_sf"/>
</dbReference>
<proteinExistence type="inferred from homology"/>
<feature type="transmembrane region" description="Helical" evidence="2">
    <location>
        <begin position="296"/>
        <end position="319"/>
    </location>
</feature>
<dbReference type="PANTHER" id="PTHR12286:SF5">
    <property type="entry name" value="SACCHAROPINE DEHYDROGENASE-LIKE OXIDOREDUCTASE"/>
    <property type="match status" value="1"/>
</dbReference>
<name>A0A316UPD6_9BASI</name>
<sequence>MTSAASFPRKYAVTVYGATGFTGKLCVEYLAQHPQGDAFNWAVAGRSTQKLQALKQQYNLPSNVGILRAENSTDDVNSSGLKEMVQQSAVILNLVGPYELNGSFRLAKLCAELGTSYTDLSGESKFNARLQSELDETAKKSGSIIIPSVGYDSIPLDVTAYLGARRVRELAAKKSIDLAELQVKAGNSCMGGFSGGTFASMKEMAGGWQLKPAKPLAIADACSEKAPEKCTSAVITPNATWIAPFKTWGTINPLGIHNARVAYHSARLVDGSSSTETYGPNFNVVDCVIPPGMTSLPWPIAFLFAHIIASITKMVLLVIDRSQMVRNFVTRFMPTGSGPSRKVQEAGFLDLRALAVGYPAKSQQKPVASVARWLIKDADPGYKMTSRLAVEVSLFLALATGEATQPDKVKGMTRGVRTVASLGDEALATLLKRLKEFVGISVEVTDWNEGGLGKKLLGAGGNKEKL</sequence>
<dbReference type="GO" id="GO:0009247">
    <property type="term" value="P:glycolipid biosynthetic process"/>
    <property type="evidence" value="ECO:0007669"/>
    <property type="project" value="TreeGrafter"/>
</dbReference>
<reference evidence="4 5" key="1">
    <citation type="journal article" date="2018" name="Mol. Biol. Evol.">
        <title>Broad Genomic Sampling Reveals a Smut Pathogenic Ancestry of the Fungal Clade Ustilaginomycotina.</title>
        <authorList>
            <person name="Kijpornyongpan T."/>
            <person name="Mondo S.J."/>
            <person name="Barry K."/>
            <person name="Sandor L."/>
            <person name="Lee J."/>
            <person name="Lipzen A."/>
            <person name="Pangilinan J."/>
            <person name="LaButti K."/>
            <person name="Hainaut M."/>
            <person name="Henrissat B."/>
            <person name="Grigoriev I.V."/>
            <person name="Spatafora J.W."/>
            <person name="Aime M.C."/>
        </authorList>
    </citation>
    <scope>NUCLEOTIDE SEQUENCE [LARGE SCALE GENOMIC DNA]</scope>
    <source>
        <strain evidence="4 5">MCA 5214</strain>
    </source>
</reference>
<keyword evidence="2" id="KW-1133">Transmembrane helix</keyword>
<dbReference type="SUPFAM" id="SSF51735">
    <property type="entry name" value="NAD(P)-binding Rossmann-fold domains"/>
    <property type="match status" value="1"/>
</dbReference>
<dbReference type="EMBL" id="KZ819670">
    <property type="protein sequence ID" value="PWN26834.1"/>
    <property type="molecule type" value="Genomic_DNA"/>
</dbReference>
<dbReference type="GeneID" id="37025711"/>
<dbReference type="AlphaFoldDB" id="A0A316UPD6"/>
<evidence type="ECO:0000256" key="1">
    <source>
        <dbReference type="ARBA" id="ARBA00038048"/>
    </source>
</evidence>
<dbReference type="PANTHER" id="PTHR12286">
    <property type="entry name" value="SACCHAROPINE DEHYDROGENASE-LIKE OXIDOREDUCTASE"/>
    <property type="match status" value="1"/>
</dbReference>
<evidence type="ECO:0000313" key="4">
    <source>
        <dbReference type="EMBL" id="PWN26834.1"/>
    </source>
</evidence>
<evidence type="ECO:0000256" key="2">
    <source>
        <dbReference type="SAM" id="Phobius"/>
    </source>
</evidence>
<dbReference type="Proteomes" id="UP000245884">
    <property type="component" value="Unassembled WGS sequence"/>
</dbReference>
<dbReference type="InterPro" id="IPR005097">
    <property type="entry name" value="Sacchrp_dh_NADP-bd"/>
</dbReference>
<dbReference type="InterPro" id="IPR051276">
    <property type="entry name" value="Saccharopine_DH-like_oxidrdct"/>
</dbReference>
<dbReference type="GO" id="GO:0005886">
    <property type="term" value="C:plasma membrane"/>
    <property type="evidence" value="ECO:0007669"/>
    <property type="project" value="TreeGrafter"/>
</dbReference>
<comment type="similarity">
    <text evidence="1">Belongs to the saccharopine dehydrogenase family.</text>
</comment>
<accession>A0A316UPD6</accession>
<organism evidence="4 5">
    <name type="scientific">Jaminaea rosea</name>
    <dbReference type="NCBI Taxonomy" id="1569628"/>
    <lineage>
        <taxon>Eukaryota</taxon>
        <taxon>Fungi</taxon>
        <taxon>Dikarya</taxon>
        <taxon>Basidiomycota</taxon>
        <taxon>Ustilaginomycotina</taxon>
        <taxon>Exobasidiomycetes</taxon>
        <taxon>Microstromatales</taxon>
        <taxon>Microstromatales incertae sedis</taxon>
        <taxon>Jaminaea</taxon>
    </lineage>
</organism>
<dbReference type="Gene3D" id="3.40.50.720">
    <property type="entry name" value="NAD(P)-binding Rossmann-like Domain"/>
    <property type="match status" value="1"/>
</dbReference>
<dbReference type="Pfam" id="PF03435">
    <property type="entry name" value="Sacchrp_dh_NADP"/>
    <property type="match status" value="1"/>
</dbReference>
<keyword evidence="2" id="KW-0812">Transmembrane</keyword>
<evidence type="ECO:0000313" key="5">
    <source>
        <dbReference type="Proteomes" id="UP000245884"/>
    </source>
</evidence>